<dbReference type="GO" id="GO:0016740">
    <property type="term" value="F:transferase activity"/>
    <property type="evidence" value="ECO:0007669"/>
    <property type="project" value="InterPro"/>
</dbReference>
<dbReference type="RefSeq" id="NP_042546.1">
    <property type="nucleotide sequence ID" value="NC_001637.1"/>
</dbReference>
<dbReference type="NCBIfam" id="TIGR01171">
    <property type="entry name" value="rplB_bact"/>
    <property type="match status" value="1"/>
</dbReference>
<evidence type="ECO:0000256" key="2">
    <source>
        <dbReference type="ARBA" id="ARBA00022980"/>
    </source>
</evidence>
<name>A0A1D8DBM5_ACACA</name>
<dbReference type="InterPro" id="IPR005880">
    <property type="entry name" value="Ribosomal_uL2_bac/org-type"/>
</dbReference>
<dbReference type="FunFam" id="4.10.950.10:FF:000001">
    <property type="entry name" value="50S ribosomal protein L2"/>
    <property type="match status" value="1"/>
</dbReference>
<keyword evidence="2 7" id="KW-0689">Ribosomal protein</keyword>
<evidence type="ECO:0000259" key="6">
    <source>
        <dbReference type="SMART" id="SM01383"/>
    </source>
</evidence>
<geneLocation type="mitochondrion" evidence="7"/>
<dbReference type="GeneID" id="1734043"/>
<dbReference type="GO" id="GO:0032543">
    <property type="term" value="P:mitochondrial translation"/>
    <property type="evidence" value="ECO:0007669"/>
    <property type="project" value="TreeGrafter"/>
</dbReference>
<dbReference type="SUPFAM" id="SSF50249">
    <property type="entry name" value="Nucleic acid-binding proteins"/>
    <property type="match status" value="1"/>
</dbReference>
<dbReference type="InterPro" id="IPR022669">
    <property type="entry name" value="Ribosomal_uL2_C"/>
</dbReference>
<dbReference type="InterPro" id="IPR022671">
    <property type="entry name" value="Ribosomal_uL2_CS"/>
</dbReference>
<dbReference type="SMR" id="A0A1D8DBM5"/>
<dbReference type="GO" id="GO:0005762">
    <property type="term" value="C:mitochondrial large ribosomal subunit"/>
    <property type="evidence" value="ECO:0007669"/>
    <property type="project" value="TreeGrafter"/>
</dbReference>
<dbReference type="InterPro" id="IPR022666">
    <property type="entry name" value="Ribosomal_uL2_RNA-bd_dom"/>
</dbReference>
<evidence type="ECO:0000259" key="5">
    <source>
        <dbReference type="SMART" id="SM01382"/>
    </source>
</evidence>
<dbReference type="InterPro" id="IPR014722">
    <property type="entry name" value="Rib_uL2_dom2"/>
</dbReference>
<dbReference type="InterPro" id="IPR014726">
    <property type="entry name" value="Ribosomal_uL2_dom3"/>
</dbReference>
<feature type="domain" description="Large ribosomal subunit protein uL2 RNA-binding" evidence="6">
    <location>
        <begin position="23"/>
        <end position="99"/>
    </location>
</feature>
<dbReference type="Gene3D" id="2.30.30.30">
    <property type="match status" value="1"/>
</dbReference>
<evidence type="ECO:0000256" key="3">
    <source>
        <dbReference type="ARBA" id="ARBA00023274"/>
    </source>
</evidence>
<gene>
    <name evidence="7" type="primary">rpl2</name>
</gene>
<dbReference type="InterPro" id="IPR002171">
    <property type="entry name" value="Ribosomal_uL2"/>
</dbReference>
<dbReference type="InterPro" id="IPR008991">
    <property type="entry name" value="Translation_prot_SH3-like_sf"/>
</dbReference>
<evidence type="ECO:0000313" key="7">
    <source>
        <dbReference type="EMBL" id="AOS85711.1"/>
    </source>
</evidence>
<dbReference type="SMART" id="SM01383">
    <property type="entry name" value="Ribosomal_L2"/>
    <property type="match status" value="1"/>
</dbReference>
<dbReference type="PANTHER" id="PTHR13691">
    <property type="entry name" value="RIBOSOMAL PROTEIN L2"/>
    <property type="match status" value="1"/>
</dbReference>
<proteinExistence type="inferred from homology"/>
<dbReference type="Gene3D" id="2.40.50.140">
    <property type="entry name" value="Nucleic acid-binding proteins"/>
    <property type="match status" value="1"/>
</dbReference>
<dbReference type="SMART" id="SM01382">
    <property type="entry name" value="Ribosomal_L2_C"/>
    <property type="match status" value="1"/>
</dbReference>
<dbReference type="Pfam" id="PF03947">
    <property type="entry name" value="Ribosomal_L2_C"/>
    <property type="match status" value="1"/>
</dbReference>
<dbReference type="Pfam" id="PF00181">
    <property type="entry name" value="Ribosomal_L2_N"/>
    <property type="match status" value="1"/>
</dbReference>
<comment type="similarity">
    <text evidence="1">Belongs to the universal ribosomal protein uL2 family.</text>
</comment>
<dbReference type="SUPFAM" id="SSF50104">
    <property type="entry name" value="Translation proteins SH3-like domain"/>
    <property type="match status" value="1"/>
</dbReference>
<dbReference type="PIRSF" id="PIRSF002158">
    <property type="entry name" value="Ribosomal_L2"/>
    <property type="match status" value="1"/>
</dbReference>
<feature type="domain" description="Large ribosomal subunit protein uL2 C-terminal" evidence="5">
    <location>
        <begin position="105"/>
        <end position="233"/>
    </location>
</feature>
<dbReference type="EMBL" id="KX580904">
    <property type="protein sequence ID" value="AOS85711.1"/>
    <property type="molecule type" value="Genomic_DNA"/>
</dbReference>
<dbReference type="GO" id="GO:0003735">
    <property type="term" value="F:structural constituent of ribosome"/>
    <property type="evidence" value="ECO:0007669"/>
    <property type="project" value="InterPro"/>
</dbReference>
<reference evidence="7" key="1">
    <citation type="submission" date="2016-07" db="EMBL/GenBank/DDBJ databases">
        <title>genome sequence of Acanthamoeba castellani mitochondria.</title>
        <authorList>
            <person name="Greninger A.L."/>
            <person name="Jerome K."/>
            <person name="Dixon T."/>
        </authorList>
    </citation>
    <scope>NUCLEOTIDE SEQUENCE</scope>
    <source>
        <strain evidence="7">TN</strain>
    </source>
</reference>
<dbReference type="InterPro" id="IPR012340">
    <property type="entry name" value="NA-bd_OB-fold"/>
</dbReference>
<keyword evidence="7" id="KW-0496">Mitochondrion</keyword>
<sequence>MSTLLWKDRPIKNLTFGLKRISGRNNQGRITRYHRGGGVKRMGRLIDYKRYIWNIFGFVHRVEYDPKRNSLIALIVYSNGVMSYILAPEGLLVGDCIFAKENIVLKPGNSTYLQHIPIGLKINSIELSENKGAQFIRAAGSYATIISKFEKIVILKLKSGELRRVHSNCMATIGSISNFQYIYRNFRKAGFYRLKGWLPVVRGVAMNPVDHPHGGGQGKTSGGRPSVTPYGVITKGKPTRKNKSAFIVRRRKS</sequence>
<protein>
    <submittedName>
        <fullName evidence="7">Ribosomal protein L2</fullName>
    </submittedName>
</protein>
<organism evidence="7">
    <name type="scientific">Acanthamoeba castellanii</name>
    <name type="common">Amoeba</name>
    <dbReference type="NCBI Taxonomy" id="5755"/>
    <lineage>
        <taxon>Eukaryota</taxon>
        <taxon>Amoebozoa</taxon>
        <taxon>Discosea</taxon>
        <taxon>Longamoebia</taxon>
        <taxon>Centramoebida</taxon>
        <taxon>Acanthamoebidae</taxon>
        <taxon>Acanthamoeba</taxon>
    </lineage>
</organism>
<keyword evidence="3" id="KW-0687">Ribonucleoprotein</keyword>
<evidence type="ECO:0000256" key="4">
    <source>
        <dbReference type="SAM" id="MobiDB-lite"/>
    </source>
</evidence>
<evidence type="ECO:0000256" key="1">
    <source>
        <dbReference type="ARBA" id="ARBA00005636"/>
    </source>
</evidence>
<feature type="region of interest" description="Disordered" evidence="4">
    <location>
        <begin position="209"/>
        <end position="234"/>
    </location>
</feature>
<dbReference type="AlphaFoldDB" id="A0A1D8DBM5"/>
<dbReference type="Gene3D" id="4.10.950.10">
    <property type="entry name" value="Ribosomal protein L2, domain 3"/>
    <property type="match status" value="1"/>
</dbReference>
<accession>A0A1D8DBM5</accession>
<dbReference type="PROSITE" id="PS00467">
    <property type="entry name" value="RIBOSOMAL_L2"/>
    <property type="match status" value="1"/>
</dbReference>
<dbReference type="GO" id="GO:0003723">
    <property type="term" value="F:RNA binding"/>
    <property type="evidence" value="ECO:0007669"/>
    <property type="project" value="InterPro"/>
</dbReference>
<dbReference type="PANTHER" id="PTHR13691:SF5">
    <property type="entry name" value="LARGE RIBOSOMAL SUBUNIT PROTEIN UL2M"/>
    <property type="match status" value="1"/>
</dbReference>